<dbReference type="InterPro" id="IPR007889">
    <property type="entry name" value="HTH_Psq"/>
</dbReference>
<keyword evidence="2" id="KW-0539">Nucleus</keyword>
<evidence type="ECO:0000313" key="5">
    <source>
        <dbReference type="EMBL" id="CAL4067264.1"/>
    </source>
</evidence>
<accession>A0AAV2Q288</accession>
<evidence type="ECO:0000256" key="3">
    <source>
        <dbReference type="SAM" id="MobiDB-lite"/>
    </source>
</evidence>
<dbReference type="SUPFAM" id="SSF46689">
    <property type="entry name" value="Homeodomain-like"/>
    <property type="match status" value="1"/>
</dbReference>
<dbReference type="InterPro" id="IPR009057">
    <property type="entry name" value="Homeodomain-like_sf"/>
</dbReference>
<dbReference type="SUPFAM" id="SSF54695">
    <property type="entry name" value="POZ domain"/>
    <property type="match status" value="1"/>
</dbReference>
<evidence type="ECO:0000256" key="2">
    <source>
        <dbReference type="ARBA" id="ARBA00023242"/>
    </source>
</evidence>
<dbReference type="InterPro" id="IPR000210">
    <property type="entry name" value="BTB/POZ_dom"/>
</dbReference>
<comment type="caution">
    <text evidence="5">The sequence shown here is derived from an EMBL/GenBank/DDBJ whole genome shotgun (WGS) entry which is preliminary data.</text>
</comment>
<feature type="region of interest" description="Disordered" evidence="3">
    <location>
        <begin position="375"/>
        <end position="396"/>
    </location>
</feature>
<dbReference type="InterPro" id="IPR011333">
    <property type="entry name" value="SKP1/BTB/POZ_sf"/>
</dbReference>
<dbReference type="Pfam" id="PF00651">
    <property type="entry name" value="BTB"/>
    <property type="match status" value="1"/>
</dbReference>
<dbReference type="Gene3D" id="1.10.10.60">
    <property type="entry name" value="Homeodomain-like"/>
    <property type="match status" value="1"/>
</dbReference>
<dbReference type="Pfam" id="PF05225">
    <property type="entry name" value="HTH_psq"/>
    <property type="match status" value="1"/>
</dbReference>
<protein>
    <recommendedName>
        <fullName evidence="4">BTB domain-containing protein</fullName>
    </recommendedName>
</protein>
<feature type="non-terminal residue" evidence="5">
    <location>
        <position position="1"/>
    </location>
</feature>
<dbReference type="InterPro" id="IPR051095">
    <property type="entry name" value="Dros_DevTransReg"/>
</dbReference>
<feature type="domain" description="BTB" evidence="4">
    <location>
        <begin position="30"/>
        <end position="95"/>
    </location>
</feature>
<dbReference type="Proteomes" id="UP001497623">
    <property type="component" value="Unassembled WGS sequence"/>
</dbReference>
<name>A0AAV2Q288_MEGNR</name>
<dbReference type="SMART" id="SM00225">
    <property type="entry name" value="BTB"/>
    <property type="match status" value="1"/>
</dbReference>
<dbReference type="CDD" id="cd18315">
    <property type="entry name" value="BTB_POZ_BAB-like"/>
    <property type="match status" value="1"/>
</dbReference>
<comment type="subcellular location">
    <subcellularLocation>
        <location evidence="1">Nucleus</location>
    </subcellularLocation>
</comment>
<dbReference type="GO" id="GO:0005634">
    <property type="term" value="C:nucleus"/>
    <property type="evidence" value="ECO:0007669"/>
    <property type="project" value="UniProtKB-SubCell"/>
</dbReference>
<evidence type="ECO:0000313" key="6">
    <source>
        <dbReference type="Proteomes" id="UP001497623"/>
    </source>
</evidence>
<evidence type="ECO:0000259" key="4">
    <source>
        <dbReference type="PROSITE" id="PS50097"/>
    </source>
</evidence>
<evidence type="ECO:0000256" key="1">
    <source>
        <dbReference type="ARBA" id="ARBA00004123"/>
    </source>
</evidence>
<dbReference type="PANTHER" id="PTHR23110:SF99">
    <property type="entry name" value="BROAD-COMPLEX CORE PROTEIN ISOFORM 6"/>
    <property type="match status" value="1"/>
</dbReference>
<dbReference type="GO" id="GO:0003677">
    <property type="term" value="F:DNA binding"/>
    <property type="evidence" value="ECO:0007669"/>
    <property type="project" value="InterPro"/>
</dbReference>
<keyword evidence="6" id="KW-1185">Reference proteome</keyword>
<dbReference type="EMBL" id="CAXKWB010002606">
    <property type="protein sequence ID" value="CAL4067264.1"/>
    <property type="molecule type" value="Genomic_DNA"/>
</dbReference>
<dbReference type="PROSITE" id="PS50097">
    <property type="entry name" value="BTB"/>
    <property type="match status" value="1"/>
</dbReference>
<reference evidence="5 6" key="1">
    <citation type="submission" date="2024-05" db="EMBL/GenBank/DDBJ databases">
        <authorList>
            <person name="Wallberg A."/>
        </authorList>
    </citation>
    <scope>NUCLEOTIDE SEQUENCE [LARGE SCALE GENOMIC DNA]</scope>
</reference>
<dbReference type="Gene3D" id="3.30.710.10">
    <property type="entry name" value="Potassium Channel Kv1.1, Chain A"/>
    <property type="match status" value="1"/>
</dbReference>
<dbReference type="PANTHER" id="PTHR23110">
    <property type="entry name" value="BTB DOMAIN TRANSCRIPTION FACTOR"/>
    <property type="match status" value="1"/>
</dbReference>
<proteinExistence type="predicted"/>
<gene>
    <name evidence="5" type="ORF">MNOR_LOCUS6340</name>
</gene>
<dbReference type="AlphaFoldDB" id="A0AAV2Q288"/>
<organism evidence="5 6">
    <name type="scientific">Meganyctiphanes norvegica</name>
    <name type="common">Northern krill</name>
    <name type="synonym">Thysanopoda norvegica</name>
    <dbReference type="NCBI Taxonomy" id="48144"/>
    <lineage>
        <taxon>Eukaryota</taxon>
        <taxon>Metazoa</taxon>
        <taxon>Ecdysozoa</taxon>
        <taxon>Arthropoda</taxon>
        <taxon>Crustacea</taxon>
        <taxon>Multicrustacea</taxon>
        <taxon>Malacostraca</taxon>
        <taxon>Eumalacostraca</taxon>
        <taxon>Eucarida</taxon>
        <taxon>Euphausiacea</taxon>
        <taxon>Euphausiidae</taxon>
        <taxon>Meganyctiphanes</taxon>
    </lineage>
</organism>
<dbReference type="GO" id="GO:0006357">
    <property type="term" value="P:regulation of transcription by RNA polymerase II"/>
    <property type="evidence" value="ECO:0007669"/>
    <property type="project" value="TreeGrafter"/>
</dbReference>
<sequence length="396" mass="44036">TMTRLQFRTEGGDRRFTSFCERLLECNQLTDCSLMVEGHIVQTHKLILAMFSDSLEELFKSISTSHPVLVLRDITVEELHALLNFMYKGETTVSSEALPGLLKAASMLKIKGLMHLSNSSEWVNDSILANTSSVTEAEKQDQLFNQESGRIHQSVSEEGCSLVVGMCEEVTLKDDVEMQLEPEVQLVEQHQQHQKSQAELVEQKQLILQTHTHDDTSRIIGTQVQNRNTQHTKVIVKKQESPHSLCDQQSVCLPQSPNIVQDSEVDPLCQDDVDDLNREGEEDSSGILLIPMELNAQVAAATQGTSFSHVQAVATAASLSQAIQDKEKHTGNKKKYTKDDLLTALNLIRSGHMGIKPAARAFNIPVATLHTQAKKHGVASPMQQGANKAAWRNRDW</sequence>